<sequence length="97" mass="10847">MEAPPREDGGLDSGGWRTRGWRRLKGGGGDRLVTGGAIGGWRIVTGGDWRVASNTEFPFSFTIWTLACPPAKETVYREIPFRFRGRRIRGPKIGEER</sequence>
<dbReference type="EMBL" id="OZ034817">
    <property type="protein sequence ID" value="CAL1384560.1"/>
    <property type="molecule type" value="Genomic_DNA"/>
</dbReference>
<accession>A0AAV2EGA4</accession>
<evidence type="ECO:0000313" key="3">
    <source>
        <dbReference type="Proteomes" id="UP001497516"/>
    </source>
</evidence>
<evidence type="ECO:0000313" key="2">
    <source>
        <dbReference type="EMBL" id="CAL1384560.1"/>
    </source>
</evidence>
<gene>
    <name evidence="2" type="ORF">LTRI10_LOCUS25754</name>
</gene>
<feature type="region of interest" description="Disordered" evidence="1">
    <location>
        <begin position="1"/>
        <end position="22"/>
    </location>
</feature>
<dbReference type="Proteomes" id="UP001497516">
    <property type="component" value="Chromosome 4"/>
</dbReference>
<proteinExistence type="predicted"/>
<dbReference type="AlphaFoldDB" id="A0AAV2EGA4"/>
<evidence type="ECO:0000256" key="1">
    <source>
        <dbReference type="SAM" id="MobiDB-lite"/>
    </source>
</evidence>
<name>A0AAV2EGA4_9ROSI</name>
<reference evidence="2 3" key="1">
    <citation type="submission" date="2024-04" db="EMBL/GenBank/DDBJ databases">
        <authorList>
            <person name="Fracassetti M."/>
        </authorList>
    </citation>
    <scope>NUCLEOTIDE SEQUENCE [LARGE SCALE GENOMIC DNA]</scope>
</reference>
<organism evidence="2 3">
    <name type="scientific">Linum trigynum</name>
    <dbReference type="NCBI Taxonomy" id="586398"/>
    <lineage>
        <taxon>Eukaryota</taxon>
        <taxon>Viridiplantae</taxon>
        <taxon>Streptophyta</taxon>
        <taxon>Embryophyta</taxon>
        <taxon>Tracheophyta</taxon>
        <taxon>Spermatophyta</taxon>
        <taxon>Magnoliopsida</taxon>
        <taxon>eudicotyledons</taxon>
        <taxon>Gunneridae</taxon>
        <taxon>Pentapetalae</taxon>
        <taxon>rosids</taxon>
        <taxon>fabids</taxon>
        <taxon>Malpighiales</taxon>
        <taxon>Linaceae</taxon>
        <taxon>Linum</taxon>
    </lineage>
</organism>
<protein>
    <submittedName>
        <fullName evidence="2">Uncharacterized protein</fullName>
    </submittedName>
</protein>
<keyword evidence="3" id="KW-1185">Reference proteome</keyword>